<protein>
    <submittedName>
        <fullName evidence="1">Uncharacterized protein</fullName>
    </submittedName>
</protein>
<evidence type="ECO:0000313" key="1">
    <source>
        <dbReference type="EMBL" id="KAI4862789.1"/>
    </source>
</evidence>
<dbReference type="Proteomes" id="UP001497700">
    <property type="component" value="Unassembled WGS sequence"/>
</dbReference>
<keyword evidence="2" id="KW-1185">Reference proteome</keyword>
<name>A0ACB9YTV7_9PEZI</name>
<comment type="caution">
    <text evidence="1">The sequence shown here is derived from an EMBL/GenBank/DDBJ whole genome shotgun (WGS) entry which is preliminary data.</text>
</comment>
<dbReference type="EMBL" id="MU393518">
    <property type="protein sequence ID" value="KAI4862789.1"/>
    <property type="molecule type" value="Genomic_DNA"/>
</dbReference>
<proteinExistence type="predicted"/>
<reference evidence="1 2" key="1">
    <citation type="journal article" date="2022" name="New Phytol.">
        <title>Ecological generalism drives hyperdiversity of secondary metabolite gene clusters in xylarialean endophytes.</title>
        <authorList>
            <person name="Franco M.E.E."/>
            <person name="Wisecaver J.H."/>
            <person name="Arnold A.E."/>
            <person name="Ju Y.M."/>
            <person name="Slot J.C."/>
            <person name="Ahrendt S."/>
            <person name="Moore L.P."/>
            <person name="Eastman K.E."/>
            <person name="Scott K."/>
            <person name="Konkel Z."/>
            <person name="Mondo S.J."/>
            <person name="Kuo A."/>
            <person name="Hayes R.D."/>
            <person name="Haridas S."/>
            <person name="Andreopoulos B."/>
            <person name="Riley R."/>
            <person name="LaButti K."/>
            <person name="Pangilinan J."/>
            <person name="Lipzen A."/>
            <person name="Amirebrahimi M."/>
            <person name="Yan J."/>
            <person name="Adam C."/>
            <person name="Keymanesh K."/>
            <person name="Ng V."/>
            <person name="Louie K."/>
            <person name="Northen T."/>
            <person name="Drula E."/>
            <person name="Henrissat B."/>
            <person name="Hsieh H.M."/>
            <person name="Youens-Clark K."/>
            <person name="Lutzoni F."/>
            <person name="Miadlikowska J."/>
            <person name="Eastwood D.C."/>
            <person name="Hamelin R.C."/>
            <person name="Grigoriev I.V."/>
            <person name="U'Ren J.M."/>
        </authorList>
    </citation>
    <scope>NUCLEOTIDE SEQUENCE [LARGE SCALE GENOMIC DNA]</scope>
    <source>
        <strain evidence="1 2">CBS 119005</strain>
    </source>
</reference>
<accession>A0ACB9YTV7</accession>
<sequence>MLSSIAISFLLGLASLTHAAPTLGARASISDIAGAQNAWASDTSHVSQFLSAAPTLSGASLTSQAQAALDAELDELTRKAVLDKQFAADPSVQAAGATLARPDTFQFVVDGLRQFATQGASMSATEVNALVSRINNTRCKNVLPAIDAYFRAASSLLDNGLTALANRPNNCPA</sequence>
<gene>
    <name evidence="1" type="ORF">F4820DRAFT_398592</name>
</gene>
<organism evidence="1 2">
    <name type="scientific">Hypoxylon rubiginosum</name>
    <dbReference type="NCBI Taxonomy" id="110542"/>
    <lineage>
        <taxon>Eukaryota</taxon>
        <taxon>Fungi</taxon>
        <taxon>Dikarya</taxon>
        <taxon>Ascomycota</taxon>
        <taxon>Pezizomycotina</taxon>
        <taxon>Sordariomycetes</taxon>
        <taxon>Xylariomycetidae</taxon>
        <taxon>Xylariales</taxon>
        <taxon>Hypoxylaceae</taxon>
        <taxon>Hypoxylon</taxon>
    </lineage>
</organism>
<evidence type="ECO:0000313" key="2">
    <source>
        <dbReference type="Proteomes" id="UP001497700"/>
    </source>
</evidence>